<dbReference type="RefSeq" id="WP_164792321.1">
    <property type="nucleotide sequence ID" value="NZ_JAALNF010000007.1"/>
</dbReference>
<gene>
    <name evidence="1" type="ORF">G6Z02_12235</name>
</gene>
<proteinExistence type="predicted"/>
<protein>
    <submittedName>
        <fullName evidence="1">Uncharacterized protein</fullName>
    </submittedName>
</protein>
<organism evidence="1">
    <name type="scientific">Clostridium perfringens</name>
    <dbReference type="NCBI Taxonomy" id="1502"/>
    <lineage>
        <taxon>Bacteria</taxon>
        <taxon>Bacillati</taxon>
        <taxon>Bacillota</taxon>
        <taxon>Clostridia</taxon>
        <taxon>Eubacteriales</taxon>
        <taxon>Clostridiaceae</taxon>
        <taxon>Clostridium</taxon>
    </lineage>
</organism>
<reference evidence="1" key="1">
    <citation type="submission" date="2020-02" db="EMBL/GenBank/DDBJ databases">
        <title>Genomic Insights into the Phylogeny and Genetic Plasticity of the Human and Animal Enteric Pathogen Clostridium perfringens.</title>
        <authorList>
            <person name="Feng Y."/>
            <person name="Hu Y."/>
        </authorList>
    </citation>
    <scope>NUCLEOTIDE SEQUENCE</scope>
    <source>
        <strain evidence="1">CP-08</strain>
    </source>
</reference>
<sequence>MNLNIIGNGFDLYHGLPSSYYYFGCYLIKNEPEFYEEIGKIYNFSWIKSIGPAIAHDYKYVVEDIFWREFEKHLGDVDEFFIIDTHEDDLGLEYNDPVDIEMNENEIAERLKRHFVNWVIDTLDKEENYNIIERLMKKISSRVMFNDDDYFIEFNYTHMLQRLYKISDDKIHYVHGECLGEDDDELIIGHGNNQRIDEIKKYIEELEKNYDFTQKMSNNINEYYCLLRYIESLKKDVSAHSKMCNEFYEKIDDNLDYINVYGLSLGEVDIPYLQQIRLRWPNSKWNFSYYYSEDEARIVDVATTLLNLNEDEYETFYFSNSLSNKIRDEIIKTQNIIMY</sequence>
<dbReference type="AlphaFoldDB" id="A0A6G4ZFN9"/>
<evidence type="ECO:0000313" key="1">
    <source>
        <dbReference type="EMBL" id="NGT90958.1"/>
    </source>
</evidence>
<name>A0A6G4ZFN9_CLOPF</name>
<comment type="caution">
    <text evidence="1">The sequence shown here is derived from an EMBL/GenBank/DDBJ whole genome shotgun (WGS) entry which is preliminary data.</text>
</comment>
<dbReference type="Pfam" id="PF14253">
    <property type="entry name" value="AbiH"/>
    <property type="match status" value="1"/>
</dbReference>
<dbReference type="InterPro" id="IPR025935">
    <property type="entry name" value="AbiH"/>
</dbReference>
<accession>A0A6G4ZFN9</accession>
<dbReference type="EMBL" id="JAALNF010000007">
    <property type="protein sequence ID" value="NGT90958.1"/>
    <property type="molecule type" value="Genomic_DNA"/>
</dbReference>